<proteinExistence type="inferred from homology"/>
<dbReference type="EC" id="2.6.1.-" evidence="4"/>
<protein>
    <recommendedName>
        <fullName evidence="4">Aminotransferase</fullName>
        <ecNumber evidence="4">2.6.1.-</ecNumber>
    </recommendedName>
</protein>
<comment type="cofactor">
    <cofactor evidence="1 4">
        <name>pyridoxal 5'-phosphate</name>
        <dbReference type="ChEBI" id="CHEBI:597326"/>
    </cofactor>
</comment>
<reference evidence="6" key="1">
    <citation type="journal article" date="2020" name="ISME J.">
        <title>Gammaproteobacteria mediating utilization of methyl-, sulfur- and petroleum organic compounds in deep ocean hydrothermal plumes.</title>
        <authorList>
            <person name="Zhou Z."/>
            <person name="Liu Y."/>
            <person name="Pan J."/>
            <person name="Cron B.R."/>
            <person name="Toner B.M."/>
            <person name="Anantharaman K."/>
            <person name="Breier J.A."/>
            <person name="Dick G.J."/>
            <person name="Li M."/>
        </authorList>
    </citation>
    <scope>NUCLEOTIDE SEQUENCE</scope>
    <source>
        <strain evidence="6">SZUA-1453</strain>
        <strain evidence="7">SZUA-1471</strain>
    </source>
</reference>
<dbReference type="Pfam" id="PF00155">
    <property type="entry name" value="Aminotran_1_2"/>
    <property type="match status" value="1"/>
</dbReference>
<comment type="similarity">
    <text evidence="4">Belongs to the class-I pyridoxal-phosphate-dependent aminotransferase family.</text>
</comment>
<keyword evidence="3 4" id="KW-0808">Transferase</keyword>
<dbReference type="PANTHER" id="PTHR42832">
    <property type="entry name" value="AMINO ACID AMINOTRANSFERASE"/>
    <property type="match status" value="1"/>
</dbReference>
<dbReference type="InterPro" id="IPR004838">
    <property type="entry name" value="NHTrfase_class1_PyrdxlP-BS"/>
</dbReference>
<dbReference type="GO" id="GO:0030170">
    <property type="term" value="F:pyridoxal phosphate binding"/>
    <property type="evidence" value="ECO:0007669"/>
    <property type="project" value="InterPro"/>
</dbReference>
<evidence type="ECO:0000256" key="3">
    <source>
        <dbReference type="ARBA" id="ARBA00022679"/>
    </source>
</evidence>
<dbReference type="AlphaFoldDB" id="A0A832ZA18"/>
<keyword evidence="2 4" id="KW-0032">Aminotransferase</keyword>
<dbReference type="EMBL" id="DQUO01000004">
    <property type="protein sequence ID" value="HIP90841.1"/>
    <property type="molecule type" value="Genomic_DNA"/>
</dbReference>
<dbReference type="SUPFAM" id="SSF53383">
    <property type="entry name" value="PLP-dependent transferases"/>
    <property type="match status" value="1"/>
</dbReference>
<dbReference type="InterPro" id="IPR004839">
    <property type="entry name" value="Aminotransferase_I/II_large"/>
</dbReference>
<evidence type="ECO:0000256" key="1">
    <source>
        <dbReference type="ARBA" id="ARBA00001933"/>
    </source>
</evidence>
<dbReference type="PROSITE" id="PS00105">
    <property type="entry name" value="AA_TRANSFER_CLASS_1"/>
    <property type="match status" value="1"/>
</dbReference>
<dbReference type="EMBL" id="DQUI01000015">
    <property type="protein sequence ID" value="HIP83984.1"/>
    <property type="molecule type" value="Genomic_DNA"/>
</dbReference>
<dbReference type="Gene3D" id="3.40.640.10">
    <property type="entry name" value="Type I PLP-dependent aspartate aminotransferase-like (Major domain)"/>
    <property type="match status" value="1"/>
</dbReference>
<evidence type="ECO:0000256" key="4">
    <source>
        <dbReference type="RuleBase" id="RU000481"/>
    </source>
</evidence>
<dbReference type="InterPro" id="IPR050881">
    <property type="entry name" value="LL-DAP_aminotransferase"/>
</dbReference>
<evidence type="ECO:0000313" key="6">
    <source>
        <dbReference type="EMBL" id="HIP83984.1"/>
    </source>
</evidence>
<dbReference type="InterPro" id="IPR015424">
    <property type="entry name" value="PyrdxlP-dep_Trfase"/>
</dbReference>
<dbReference type="Proteomes" id="UP000618343">
    <property type="component" value="Unassembled WGS sequence"/>
</dbReference>
<organism evidence="6 8">
    <name type="scientific">Methanothermococcus okinawensis</name>
    <dbReference type="NCBI Taxonomy" id="155863"/>
    <lineage>
        <taxon>Archaea</taxon>
        <taxon>Methanobacteriati</taxon>
        <taxon>Methanobacteriota</taxon>
        <taxon>Methanomada group</taxon>
        <taxon>Methanococci</taxon>
        <taxon>Methanococcales</taxon>
        <taxon>Methanococcaceae</taxon>
        <taxon>Methanothermococcus</taxon>
    </lineage>
</organism>
<feature type="domain" description="Aminotransferase class I/classII large" evidence="5">
    <location>
        <begin position="46"/>
        <end position="371"/>
    </location>
</feature>
<dbReference type="InterPro" id="IPR015422">
    <property type="entry name" value="PyrdxlP-dep_Trfase_small"/>
</dbReference>
<gene>
    <name evidence="6" type="ORF">EYH15_00595</name>
    <name evidence="7" type="ORF">EYH21_00855</name>
</gene>
<dbReference type="CDD" id="cd00609">
    <property type="entry name" value="AAT_like"/>
    <property type="match status" value="1"/>
</dbReference>
<dbReference type="InterPro" id="IPR015421">
    <property type="entry name" value="PyrdxlP-dep_Trfase_major"/>
</dbReference>
<evidence type="ECO:0000313" key="8">
    <source>
        <dbReference type="Proteomes" id="UP000643554"/>
    </source>
</evidence>
<sequence length="415" mass="46899">MESYIQNLFAERIGGKNFGKGGEVYKFEKIKRAKLEAMRKHPNMELIDMGVGEPDEMADPGAIEVLYREAKKYENRGYADNGIQELKDAVPGYMERVYGVKGIDPVNEVIHSIGSKSALAYIASVFINPGDITLSTVPGYPITATHTQWYGGKVYNLPLLEENDFLPDLESIPDDVRRKAKILYLNYPNNPTGAQATVEFYKEVVDFAQDNNIVVVQDAAYGPLTYGSEPLSFLSIEGAKEVGVEIHSFSKAFNMTGWRLAFLVGNELIIKGFATVKDNFDSGQFIPIQKAGIYCLNHPEITERTRQKYERRLKKMVKLFRELGFDAKMPGGTFYLYLKAPKGTKDGKIFRNAEEFSQYLIREKLISTVPWDDAGSYIRVAACFPAFKDGKVSEEEEDRILEEIKNRLSDVEFIF</sequence>
<accession>A0A832ZA18</accession>
<dbReference type="PANTHER" id="PTHR42832:SF3">
    <property type="entry name" value="L-GLUTAMINE--4-(METHYLSULFANYL)-2-OXOBUTANOATE AMINOTRANSFERASE"/>
    <property type="match status" value="1"/>
</dbReference>
<comment type="caution">
    <text evidence="6">The sequence shown here is derived from an EMBL/GenBank/DDBJ whole genome shotgun (WGS) entry which is preliminary data.</text>
</comment>
<evidence type="ECO:0000256" key="2">
    <source>
        <dbReference type="ARBA" id="ARBA00022576"/>
    </source>
</evidence>
<dbReference type="Proteomes" id="UP000643554">
    <property type="component" value="Unassembled WGS sequence"/>
</dbReference>
<evidence type="ECO:0000259" key="5">
    <source>
        <dbReference type="Pfam" id="PF00155"/>
    </source>
</evidence>
<name>A0A832ZA18_9EURY</name>
<evidence type="ECO:0000313" key="7">
    <source>
        <dbReference type="EMBL" id="HIP90841.1"/>
    </source>
</evidence>
<dbReference type="NCBIfam" id="NF004937">
    <property type="entry name" value="PRK06290.1"/>
    <property type="match status" value="1"/>
</dbReference>
<dbReference type="Gene3D" id="3.90.1150.10">
    <property type="entry name" value="Aspartate Aminotransferase, domain 1"/>
    <property type="match status" value="1"/>
</dbReference>
<dbReference type="GO" id="GO:0008483">
    <property type="term" value="F:transaminase activity"/>
    <property type="evidence" value="ECO:0007669"/>
    <property type="project" value="UniProtKB-KW"/>
</dbReference>